<evidence type="ECO:0000313" key="4">
    <source>
        <dbReference type="Proteomes" id="UP000233375"/>
    </source>
</evidence>
<protein>
    <recommendedName>
        <fullName evidence="2">Regulatory protein YycH-like domain-containing protein</fullName>
    </recommendedName>
</protein>
<evidence type="ECO:0000256" key="1">
    <source>
        <dbReference type="SAM" id="Phobius"/>
    </source>
</evidence>
<comment type="caution">
    <text evidence="3">The sequence shown here is derived from an EMBL/GenBank/DDBJ whole genome shotgun (WGS) entry which is preliminary data.</text>
</comment>
<evidence type="ECO:0000313" key="3">
    <source>
        <dbReference type="EMBL" id="PKG24292.1"/>
    </source>
</evidence>
<organism evidence="3 4">
    <name type="scientific">Niallia nealsonii</name>
    <dbReference type="NCBI Taxonomy" id="115979"/>
    <lineage>
        <taxon>Bacteria</taxon>
        <taxon>Bacillati</taxon>
        <taxon>Bacillota</taxon>
        <taxon>Bacilli</taxon>
        <taxon>Bacillales</taxon>
        <taxon>Bacillaceae</taxon>
        <taxon>Niallia</taxon>
    </lineage>
</organism>
<proteinExistence type="predicted"/>
<keyword evidence="1" id="KW-0812">Transmembrane</keyword>
<feature type="transmembrane region" description="Helical" evidence="1">
    <location>
        <begin position="6"/>
        <end position="23"/>
    </location>
</feature>
<dbReference type="Gene3D" id="2.40.128.690">
    <property type="entry name" value="YycH protein, domain 3-like"/>
    <property type="match status" value="1"/>
</dbReference>
<reference evidence="3 4" key="1">
    <citation type="journal article" date="2003" name="Int. J. Syst. Evol. Microbiol.">
        <title>Bacillus nealsonii sp. nov., isolated from a spacecraft-assembly facility, whose spores are gamma-radiation resistant.</title>
        <authorList>
            <person name="Venkateswaran K."/>
            <person name="Kempf M."/>
            <person name="Chen F."/>
            <person name="Satomi M."/>
            <person name="Nicholson W."/>
            <person name="Kern R."/>
        </authorList>
    </citation>
    <scope>NUCLEOTIDE SEQUENCE [LARGE SCALE GENOMIC DNA]</scope>
    <source>
        <strain evidence="3 4">FO-92</strain>
    </source>
</reference>
<dbReference type="Proteomes" id="UP000233375">
    <property type="component" value="Unassembled WGS sequence"/>
</dbReference>
<feature type="domain" description="Regulatory protein YycH-like" evidence="2">
    <location>
        <begin position="41"/>
        <end position="250"/>
    </location>
</feature>
<keyword evidence="1" id="KW-0472">Membrane</keyword>
<dbReference type="GO" id="GO:0016020">
    <property type="term" value="C:membrane"/>
    <property type="evidence" value="ECO:0007669"/>
    <property type="project" value="InterPro"/>
</dbReference>
<dbReference type="Pfam" id="PF09648">
    <property type="entry name" value="YycI"/>
    <property type="match status" value="1"/>
</dbReference>
<name>A0A2N0Z452_9BACI</name>
<accession>A0A2N0Z452</accession>
<keyword evidence="1" id="KW-1133">Transmembrane helix</keyword>
<evidence type="ECO:0000259" key="2">
    <source>
        <dbReference type="Pfam" id="PF09648"/>
    </source>
</evidence>
<dbReference type="InterPro" id="IPR018604">
    <property type="entry name" value="YycI-like"/>
</dbReference>
<dbReference type="RefSeq" id="WP_101176638.1">
    <property type="nucleotide sequence ID" value="NZ_PISE01000015.1"/>
</dbReference>
<dbReference type="EMBL" id="PISE01000015">
    <property type="protein sequence ID" value="PKG24292.1"/>
    <property type="molecule type" value="Genomic_DNA"/>
</dbReference>
<keyword evidence="4" id="KW-1185">Reference proteome</keyword>
<dbReference type="OrthoDB" id="2388036at2"/>
<dbReference type="AlphaFoldDB" id="A0A2N0Z452"/>
<gene>
    <name evidence="3" type="ORF">CWS01_07840</name>
</gene>
<sequence>MDWNKIKTIFILAFLVLDIYLIYEYMRLKESSQQFEYKQGPSAENILSSYGITYPKDLPKNAKDQYLSAKSKTFSKEELTKWEKGLLKGQEVTIIDSNILQSILEKPISIGQPFKETDLTTYIEGHILNGNQYRFWEKKDKTITYYQQYNGKTFYQNLNGKLTFYLNEENKIVSYEQTFLENIKEIEEEENISRPLDAIYTLFTNSYIDNDSKIKKVELGYYSQQYSTTQVLSPTWSILLDNGENLFVNALDNQIIKTKSEQIKLE</sequence>